<dbReference type="PANTHER" id="PTHR34591:SF21">
    <property type="entry name" value="F-BOX DOMAIN CONTAINING PROTEIN, EXPRESSED"/>
    <property type="match status" value="1"/>
</dbReference>
<feature type="region of interest" description="Disordered" evidence="1">
    <location>
        <begin position="51"/>
        <end position="70"/>
    </location>
</feature>
<evidence type="ECO:0000313" key="2">
    <source>
        <dbReference type="EMBL" id="EMS55853.1"/>
    </source>
</evidence>
<dbReference type="OMA" id="WEDIKTP"/>
<reference evidence="2" key="1">
    <citation type="journal article" date="2013" name="Nature">
        <title>Draft genome of the wheat A-genome progenitor Triticum urartu.</title>
        <authorList>
            <person name="Ling H.Q."/>
            <person name="Zhao S."/>
            <person name="Liu D."/>
            <person name="Wang J."/>
            <person name="Sun H."/>
            <person name="Zhang C."/>
            <person name="Fan H."/>
            <person name="Li D."/>
            <person name="Dong L."/>
            <person name="Tao Y."/>
            <person name="Gao C."/>
            <person name="Wu H."/>
            <person name="Li Y."/>
            <person name="Cui Y."/>
            <person name="Guo X."/>
            <person name="Zheng S."/>
            <person name="Wang B."/>
            <person name="Yu K."/>
            <person name="Liang Q."/>
            <person name="Yang W."/>
            <person name="Lou X."/>
            <person name="Chen J."/>
            <person name="Feng M."/>
            <person name="Jian J."/>
            <person name="Zhang X."/>
            <person name="Luo G."/>
            <person name="Jiang Y."/>
            <person name="Liu J."/>
            <person name="Wang Z."/>
            <person name="Sha Y."/>
            <person name="Zhang B."/>
            <person name="Wu H."/>
            <person name="Tang D."/>
            <person name="Shen Q."/>
            <person name="Xue P."/>
            <person name="Zou S."/>
            <person name="Wang X."/>
            <person name="Liu X."/>
            <person name="Wang F."/>
            <person name="Yang Y."/>
            <person name="An X."/>
            <person name="Dong Z."/>
            <person name="Zhang K."/>
            <person name="Zhang X."/>
            <person name="Luo M.C."/>
            <person name="Dvorak J."/>
            <person name="Tong Y."/>
            <person name="Wang J."/>
            <person name="Yang H."/>
            <person name="Li Z."/>
            <person name="Wang D."/>
            <person name="Zhang A."/>
            <person name="Wang J."/>
        </authorList>
    </citation>
    <scope>NUCLEOTIDE SEQUENCE</scope>
</reference>
<protein>
    <recommendedName>
        <fullName evidence="3">F-box associated domain-containing protein</fullName>
    </recommendedName>
</protein>
<evidence type="ECO:0000256" key="1">
    <source>
        <dbReference type="SAM" id="MobiDB-lite"/>
    </source>
</evidence>
<feature type="compositionally biased region" description="Acidic residues" evidence="1">
    <location>
        <begin position="51"/>
        <end position="63"/>
    </location>
</feature>
<evidence type="ECO:0008006" key="3">
    <source>
        <dbReference type="Google" id="ProtNLM"/>
    </source>
</evidence>
<sequence length="352" mass="40857">MDANDYVPYLVFDPALSRGYEVLLFRREPEKPKKFDLIEFLSLLDDMSVGEEDVENEGQDEPAGEPSMDDLHRLTEWPQSQWTLPVFSSATGEWQERSFVREGEAVKTMASMQLDAVQPMEWGPRWRYSVYWRGALYVHCRGAFVARISLSDGKYRVFNTPIDFEESNACPYLGKSEKGVYFVTIHKYNNLLRVWNLSESSGPIDWVLKHTIELDESTLWAAMRFYQHEINGPWILEDNNNDDVENKMVPLKEDIEWNSDEIMHSSMVISMKNYVSNNPLLKATSILTECIGFTKSFMGSRKLLELGKIPQSRLKKCFMENWEDIKTPMPTHGHLDSQDNDKPFNKKAQHFA</sequence>
<proteinExistence type="predicted"/>
<accession>M7YYE9</accession>
<organism evidence="2">
    <name type="scientific">Triticum urartu</name>
    <name type="common">Red wild einkorn</name>
    <name type="synonym">Crithodium urartu</name>
    <dbReference type="NCBI Taxonomy" id="4572"/>
    <lineage>
        <taxon>Eukaryota</taxon>
        <taxon>Viridiplantae</taxon>
        <taxon>Streptophyta</taxon>
        <taxon>Embryophyta</taxon>
        <taxon>Tracheophyta</taxon>
        <taxon>Spermatophyta</taxon>
        <taxon>Magnoliopsida</taxon>
        <taxon>Liliopsida</taxon>
        <taxon>Poales</taxon>
        <taxon>Poaceae</taxon>
        <taxon>BOP clade</taxon>
        <taxon>Pooideae</taxon>
        <taxon>Triticodae</taxon>
        <taxon>Triticeae</taxon>
        <taxon>Triticinae</taxon>
        <taxon>Triticum</taxon>
    </lineage>
</organism>
<dbReference type="PANTHER" id="PTHR34591">
    <property type="entry name" value="OS03G0653100 PROTEIN-RELATED"/>
    <property type="match status" value="1"/>
</dbReference>
<dbReference type="eggNOG" id="ENOG502R3XD">
    <property type="taxonomic scope" value="Eukaryota"/>
</dbReference>
<feature type="region of interest" description="Disordered" evidence="1">
    <location>
        <begin position="329"/>
        <end position="352"/>
    </location>
</feature>
<dbReference type="EMBL" id="KD165778">
    <property type="protein sequence ID" value="EMS55853.1"/>
    <property type="molecule type" value="Genomic_DNA"/>
</dbReference>
<dbReference type="AlphaFoldDB" id="M7YYE9"/>
<feature type="compositionally biased region" description="Basic and acidic residues" evidence="1">
    <location>
        <begin position="333"/>
        <end position="344"/>
    </location>
</feature>
<name>M7YYE9_TRIUA</name>
<dbReference type="STRING" id="4572.M7YYE9"/>
<gene>
    <name evidence="2" type="ORF">TRIUR3_18124</name>
</gene>